<dbReference type="GO" id="GO:0006913">
    <property type="term" value="P:nucleocytoplasmic transport"/>
    <property type="evidence" value="ECO:0007669"/>
    <property type="project" value="TreeGrafter"/>
</dbReference>
<dbReference type="GO" id="GO:0005829">
    <property type="term" value="C:cytosol"/>
    <property type="evidence" value="ECO:0007669"/>
    <property type="project" value="TreeGrafter"/>
</dbReference>
<gene>
    <name evidence="4" type="ORF">GUITHDRAFT_120579</name>
</gene>
<name>L1IBI5_GUITC</name>
<organism evidence="4">
    <name type="scientific">Guillardia theta (strain CCMP2712)</name>
    <name type="common">Cryptophyte</name>
    <dbReference type="NCBI Taxonomy" id="905079"/>
    <lineage>
        <taxon>Eukaryota</taxon>
        <taxon>Cryptophyceae</taxon>
        <taxon>Pyrenomonadales</taxon>
        <taxon>Geminigeraceae</taxon>
        <taxon>Guillardia</taxon>
    </lineage>
</organism>
<dbReference type="Pfam" id="PF13516">
    <property type="entry name" value="LRR_6"/>
    <property type="match status" value="2"/>
</dbReference>
<dbReference type="EMBL" id="JH993149">
    <property type="protein sequence ID" value="EKX33264.1"/>
    <property type="molecule type" value="Genomic_DNA"/>
</dbReference>
<proteinExistence type="predicted"/>
<dbReference type="InterPro" id="IPR027038">
    <property type="entry name" value="RanGap"/>
</dbReference>
<accession>L1IBI5</accession>
<dbReference type="GO" id="GO:0048471">
    <property type="term" value="C:perinuclear region of cytoplasm"/>
    <property type="evidence" value="ECO:0007669"/>
    <property type="project" value="TreeGrafter"/>
</dbReference>
<dbReference type="OrthoDB" id="120976at2759"/>
<evidence type="ECO:0000313" key="6">
    <source>
        <dbReference type="Proteomes" id="UP000011087"/>
    </source>
</evidence>
<dbReference type="SMART" id="SM00368">
    <property type="entry name" value="LRR_RI"/>
    <property type="match status" value="3"/>
</dbReference>
<dbReference type="HOGENOM" id="CLU_1242141_0_0_1"/>
<dbReference type="PANTHER" id="PTHR24113">
    <property type="entry name" value="RAN GTPASE-ACTIVATING PROTEIN 1"/>
    <property type="match status" value="1"/>
</dbReference>
<dbReference type="PANTHER" id="PTHR24113:SF12">
    <property type="entry name" value="RAN GTPASE-ACTIVATING PROTEIN 1"/>
    <property type="match status" value="1"/>
</dbReference>
<dbReference type="InterPro" id="IPR032675">
    <property type="entry name" value="LRR_dom_sf"/>
</dbReference>
<protein>
    <submittedName>
        <fullName evidence="4 5">Uncharacterized protein</fullName>
    </submittedName>
</protein>
<dbReference type="GO" id="GO:0031267">
    <property type="term" value="F:small GTPase binding"/>
    <property type="evidence" value="ECO:0007669"/>
    <property type="project" value="TreeGrafter"/>
</dbReference>
<dbReference type="InterPro" id="IPR001611">
    <property type="entry name" value="Leu-rich_rpt"/>
</dbReference>
<evidence type="ECO:0000256" key="3">
    <source>
        <dbReference type="ARBA" id="ARBA00022737"/>
    </source>
</evidence>
<dbReference type="GO" id="GO:0005634">
    <property type="term" value="C:nucleus"/>
    <property type="evidence" value="ECO:0007669"/>
    <property type="project" value="TreeGrafter"/>
</dbReference>
<evidence type="ECO:0000313" key="4">
    <source>
        <dbReference type="EMBL" id="EKX33264.1"/>
    </source>
</evidence>
<evidence type="ECO:0000256" key="1">
    <source>
        <dbReference type="ARBA" id="ARBA00022468"/>
    </source>
</evidence>
<dbReference type="AlphaFoldDB" id="L1IBI5"/>
<dbReference type="STRING" id="905079.L1IBI5"/>
<keyword evidence="1" id="KW-0343">GTPase activation</keyword>
<dbReference type="GeneID" id="17289987"/>
<sequence length="223" mass="24603">MYAESWNAIENFVGWRVQNDGKMLAMAMAKCESCSVYDLSYNGLGDNEGKEIAKALKINFTKNEKPYAGVPGAKIYGTIVKLNLANNNLHAEGIRALCEALTSSNPRISFSLEELGLANNAAGPEGAVELAKVISSNRIIRRLNLSWNNIGTTGVLAILNALQQSHLKAKFDLSYNSIDLGDQTLLESWPELITRLKRMKIKDRIEEVIVGWELLGLHTLPTK</sequence>
<keyword evidence="2" id="KW-0433">Leucine-rich repeat</keyword>
<reference evidence="5" key="3">
    <citation type="submission" date="2016-03" db="UniProtKB">
        <authorList>
            <consortium name="EnsemblProtists"/>
        </authorList>
    </citation>
    <scope>IDENTIFICATION</scope>
</reference>
<evidence type="ECO:0000256" key="2">
    <source>
        <dbReference type="ARBA" id="ARBA00022614"/>
    </source>
</evidence>
<reference evidence="4 6" key="1">
    <citation type="journal article" date="2012" name="Nature">
        <title>Algal genomes reveal evolutionary mosaicism and the fate of nucleomorphs.</title>
        <authorList>
            <consortium name="DOE Joint Genome Institute"/>
            <person name="Curtis B.A."/>
            <person name="Tanifuji G."/>
            <person name="Burki F."/>
            <person name="Gruber A."/>
            <person name="Irimia M."/>
            <person name="Maruyama S."/>
            <person name="Arias M.C."/>
            <person name="Ball S.G."/>
            <person name="Gile G.H."/>
            <person name="Hirakawa Y."/>
            <person name="Hopkins J.F."/>
            <person name="Kuo A."/>
            <person name="Rensing S.A."/>
            <person name="Schmutz J."/>
            <person name="Symeonidi A."/>
            <person name="Elias M."/>
            <person name="Eveleigh R.J."/>
            <person name="Herman E.K."/>
            <person name="Klute M.J."/>
            <person name="Nakayama T."/>
            <person name="Obornik M."/>
            <person name="Reyes-Prieto A."/>
            <person name="Armbrust E.V."/>
            <person name="Aves S.J."/>
            <person name="Beiko R.G."/>
            <person name="Coutinho P."/>
            <person name="Dacks J.B."/>
            <person name="Durnford D.G."/>
            <person name="Fast N.M."/>
            <person name="Green B.R."/>
            <person name="Grisdale C.J."/>
            <person name="Hempel F."/>
            <person name="Henrissat B."/>
            <person name="Hoppner M.P."/>
            <person name="Ishida K."/>
            <person name="Kim E."/>
            <person name="Koreny L."/>
            <person name="Kroth P.G."/>
            <person name="Liu Y."/>
            <person name="Malik S.B."/>
            <person name="Maier U.G."/>
            <person name="McRose D."/>
            <person name="Mock T."/>
            <person name="Neilson J.A."/>
            <person name="Onodera N.T."/>
            <person name="Poole A.M."/>
            <person name="Pritham E.J."/>
            <person name="Richards T.A."/>
            <person name="Rocap G."/>
            <person name="Roy S.W."/>
            <person name="Sarai C."/>
            <person name="Schaack S."/>
            <person name="Shirato S."/>
            <person name="Slamovits C.H."/>
            <person name="Spencer D.F."/>
            <person name="Suzuki S."/>
            <person name="Worden A.Z."/>
            <person name="Zauner S."/>
            <person name="Barry K."/>
            <person name="Bell C."/>
            <person name="Bharti A.K."/>
            <person name="Crow J.A."/>
            <person name="Grimwood J."/>
            <person name="Kramer R."/>
            <person name="Lindquist E."/>
            <person name="Lucas S."/>
            <person name="Salamov A."/>
            <person name="McFadden G.I."/>
            <person name="Lane C.E."/>
            <person name="Keeling P.J."/>
            <person name="Gray M.W."/>
            <person name="Grigoriev I.V."/>
            <person name="Archibald J.M."/>
        </authorList>
    </citation>
    <scope>NUCLEOTIDE SEQUENCE</scope>
    <source>
        <strain evidence="4 6">CCMP2712</strain>
    </source>
</reference>
<dbReference type="RefSeq" id="XP_005820244.1">
    <property type="nucleotide sequence ID" value="XM_005820187.1"/>
</dbReference>
<keyword evidence="3" id="KW-0677">Repeat</keyword>
<dbReference type="KEGG" id="gtt:GUITHDRAFT_120579"/>
<dbReference type="SUPFAM" id="SSF52047">
    <property type="entry name" value="RNI-like"/>
    <property type="match status" value="1"/>
</dbReference>
<dbReference type="Proteomes" id="UP000011087">
    <property type="component" value="Unassembled WGS sequence"/>
</dbReference>
<dbReference type="GO" id="GO:0005096">
    <property type="term" value="F:GTPase activator activity"/>
    <property type="evidence" value="ECO:0007669"/>
    <property type="project" value="UniProtKB-KW"/>
</dbReference>
<evidence type="ECO:0000313" key="5">
    <source>
        <dbReference type="EnsemblProtists" id="EKX33264"/>
    </source>
</evidence>
<dbReference type="Gene3D" id="3.80.10.10">
    <property type="entry name" value="Ribonuclease Inhibitor"/>
    <property type="match status" value="2"/>
</dbReference>
<dbReference type="EnsemblProtists" id="EKX33264">
    <property type="protein sequence ID" value="EKX33264"/>
    <property type="gene ID" value="GUITHDRAFT_120579"/>
</dbReference>
<keyword evidence="6" id="KW-1185">Reference proteome</keyword>
<dbReference type="PaxDb" id="55529-EKX33264"/>
<reference evidence="6" key="2">
    <citation type="submission" date="2012-11" db="EMBL/GenBank/DDBJ databases">
        <authorList>
            <person name="Kuo A."/>
            <person name="Curtis B.A."/>
            <person name="Tanifuji G."/>
            <person name="Burki F."/>
            <person name="Gruber A."/>
            <person name="Irimia M."/>
            <person name="Maruyama S."/>
            <person name="Arias M.C."/>
            <person name="Ball S.G."/>
            <person name="Gile G.H."/>
            <person name="Hirakawa Y."/>
            <person name="Hopkins J.F."/>
            <person name="Rensing S.A."/>
            <person name="Schmutz J."/>
            <person name="Symeonidi A."/>
            <person name="Elias M."/>
            <person name="Eveleigh R.J."/>
            <person name="Herman E.K."/>
            <person name="Klute M.J."/>
            <person name="Nakayama T."/>
            <person name="Obornik M."/>
            <person name="Reyes-Prieto A."/>
            <person name="Armbrust E.V."/>
            <person name="Aves S.J."/>
            <person name="Beiko R.G."/>
            <person name="Coutinho P."/>
            <person name="Dacks J.B."/>
            <person name="Durnford D.G."/>
            <person name="Fast N.M."/>
            <person name="Green B.R."/>
            <person name="Grisdale C."/>
            <person name="Hempe F."/>
            <person name="Henrissat B."/>
            <person name="Hoppner M.P."/>
            <person name="Ishida K.-I."/>
            <person name="Kim E."/>
            <person name="Koreny L."/>
            <person name="Kroth P.G."/>
            <person name="Liu Y."/>
            <person name="Malik S.-B."/>
            <person name="Maier U.G."/>
            <person name="McRose D."/>
            <person name="Mock T."/>
            <person name="Neilson J.A."/>
            <person name="Onodera N.T."/>
            <person name="Poole A.M."/>
            <person name="Pritham E.J."/>
            <person name="Richards T.A."/>
            <person name="Rocap G."/>
            <person name="Roy S.W."/>
            <person name="Sarai C."/>
            <person name="Schaack S."/>
            <person name="Shirato S."/>
            <person name="Slamovits C.H."/>
            <person name="Spencer D.F."/>
            <person name="Suzuki S."/>
            <person name="Worden A.Z."/>
            <person name="Zauner S."/>
            <person name="Barry K."/>
            <person name="Bell C."/>
            <person name="Bharti A.K."/>
            <person name="Crow J.A."/>
            <person name="Grimwood J."/>
            <person name="Kramer R."/>
            <person name="Lindquist E."/>
            <person name="Lucas S."/>
            <person name="Salamov A."/>
            <person name="McFadden G.I."/>
            <person name="Lane C.E."/>
            <person name="Keeling P.J."/>
            <person name="Gray M.W."/>
            <person name="Grigoriev I.V."/>
            <person name="Archibald J.M."/>
        </authorList>
    </citation>
    <scope>NUCLEOTIDE SEQUENCE</scope>
    <source>
        <strain evidence="6">CCMP2712</strain>
    </source>
</reference>